<protein>
    <recommendedName>
        <fullName evidence="9">Transcription factor domain-containing protein</fullName>
    </recommendedName>
</protein>
<keyword evidence="2" id="KW-0862">Zinc</keyword>
<sequence length="600" mass="67673">MGLDLDLGLTEADLEFLGSLNDDNMISQRPSITPEKQPQAGSLDSVGSTHRKPCSQLSSWSPRSKDNAYMDQEYLSVPKDLDHSIAEHATARSRVLPEHLSRERRDLAFAVVVRICGQRNFDRLMHCFPSAELLDSLIQDFFIRQRNEVDSWIHEPTMHLNQESPVMIITLAAAGAVMSSVDALQRLGYALLEIARIQLSQDYESDNSLTRHLRAQQAYALVLQIGLWSGNKRRVEIAESFEQPLVTMLRRASLFKKEKYSALMPPSTDDEETLNSHWRRWAESESFNSSRNLWDARTAAEWKSLCLKEDFQSADSPLSLADILQGPPLLWQIPLQSDVSLTALVYIHGISKMVADCNRNRYERCGAWSNPLFQLWQRELQDILERFGIEVLGTLGTQNSIMALIHQAISLSVYIPLGALEVLAGKDGEESAAHVRQTIVRSISPSHFRQAIWHAGQVLRISKTMASGSLIRFCATCLYFAALALWTYGTLSPRGVLSLDASELDTTEQRDVFLLDEVVDDLALRHFIVSGKRTPALSSERGPVSLDDRVAVVHIFQDALRSNHLGRKVSQQIQTFHDVLSALEYFSRINHDKSRKRKAL</sequence>
<keyword evidence="3" id="KW-0805">Transcription regulation</keyword>
<dbReference type="GO" id="GO:0046872">
    <property type="term" value="F:metal ion binding"/>
    <property type="evidence" value="ECO:0007669"/>
    <property type="project" value="UniProtKB-KW"/>
</dbReference>
<feature type="region of interest" description="Disordered" evidence="6">
    <location>
        <begin position="25"/>
        <end position="64"/>
    </location>
</feature>
<evidence type="ECO:0000256" key="4">
    <source>
        <dbReference type="ARBA" id="ARBA00023163"/>
    </source>
</evidence>
<evidence type="ECO:0000256" key="2">
    <source>
        <dbReference type="ARBA" id="ARBA00022833"/>
    </source>
</evidence>
<evidence type="ECO:0000256" key="3">
    <source>
        <dbReference type="ARBA" id="ARBA00023015"/>
    </source>
</evidence>
<accession>A0A421CWB6</accession>
<keyword evidence="1" id="KW-0479">Metal-binding</keyword>
<keyword evidence="8" id="KW-1185">Reference proteome</keyword>
<keyword evidence="4" id="KW-0804">Transcription</keyword>
<reference evidence="7 8" key="1">
    <citation type="submission" date="2018-08" db="EMBL/GenBank/DDBJ databases">
        <title>Draft genome sequences of two Aspergillus turcosus clinical strains isolated from bronchoalveolar lavage fluid: one azole-susceptible and the other azole-resistant.</title>
        <authorList>
            <person name="Parent-Michaud M."/>
            <person name="Dufresne P.J."/>
            <person name="Fournier E."/>
            <person name="Martineau C."/>
            <person name="Moreira S."/>
            <person name="Perkins V."/>
            <person name="De Repentigny L."/>
            <person name="Dufresne S.F."/>
        </authorList>
    </citation>
    <scope>NUCLEOTIDE SEQUENCE [LARGE SCALE GENOMIC DNA]</scope>
    <source>
        <strain evidence="7">HMR AF 1038</strain>
    </source>
</reference>
<name>A0A421CWB6_9EURO</name>
<evidence type="ECO:0000256" key="5">
    <source>
        <dbReference type="ARBA" id="ARBA00023242"/>
    </source>
</evidence>
<dbReference type="Proteomes" id="UP000215289">
    <property type="component" value="Unassembled WGS sequence"/>
</dbReference>
<evidence type="ECO:0000313" key="7">
    <source>
        <dbReference type="EMBL" id="RLL94107.1"/>
    </source>
</evidence>
<evidence type="ECO:0000313" key="8">
    <source>
        <dbReference type="Proteomes" id="UP000215289"/>
    </source>
</evidence>
<dbReference type="PANTHER" id="PTHR47660">
    <property type="entry name" value="TRANSCRIPTION FACTOR WITH C2H2 AND ZN(2)-CYS(6) DNA BINDING DOMAIN (EUROFUNG)-RELATED-RELATED"/>
    <property type="match status" value="1"/>
</dbReference>
<evidence type="ECO:0000256" key="6">
    <source>
        <dbReference type="SAM" id="MobiDB-lite"/>
    </source>
</evidence>
<evidence type="ECO:0008006" key="9">
    <source>
        <dbReference type="Google" id="ProtNLM"/>
    </source>
</evidence>
<comment type="caution">
    <text evidence="7">The sequence shown here is derived from an EMBL/GenBank/DDBJ whole genome shotgun (WGS) entry which is preliminary data.</text>
</comment>
<organism evidence="7 8">
    <name type="scientific">Aspergillus turcosus</name>
    <dbReference type="NCBI Taxonomy" id="1245748"/>
    <lineage>
        <taxon>Eukaryota</taxon>
        <taxon>Fungi</taxon>
        <taxon>Dikarya</taxon>
        <taxon>Ascomycota</taxon>
        <taxon>Pezizomycotina</taxon>
        <taxon>Eurotiomycetes</taxon>
        <taxon>Eurotiomycetidae</taxon>
        <taxon>Eurotiales</taxon>
        <taxon>Aspergillaceae</taxon>
        <taxon>Aspergillus</taxon>
        <taxon>Aspergillus subgen. Fumigati</taxon>
    </lineage>
</organism>
<evidence type="ECO:0000256" key="1">
    <source>
        <dbReference type="ARBA" id="ARBA00022723"/>
    </source>
</evidence>
<dbReference type="OrthoDB" id="40579at2759"/>
<feature type="compositionally biased region" description="Polar residues" evidence="6">
    <location>
        <begin position="25"/>
        <end position="48"/>
    </location>
</feature>
<keyword evidence="5" id="KW-0539">Nucleus</keyword>
<gene>
    <name evidence="7" type="ORF">CFD26_102681</name>
</gene>
<dbReference type="EMBL" id="NIDN02000233">
    <property type="protein sequence ID" value="RLL94107.1"/>
    <property type="molecule type" value="Genomic_DNA"/>
</dbReference>
<dbReference type="AlphaFoldDB" id="A0A421CWB6"/>
<proteinExistence type="predicted"/>
<dbReference type="PANTHER" id="PTHR47660:SF2">
    <property type="entry name" value="TRANSCRIPTION FACTOR WITH C2H2 AND ZN(2)-CYS(6) DNA BINDING DOMAIN (EUROFUNG)"/>
    <property type="match status" value="1"/>
</dbReference>
<dbReference type="STRING" id="1245748.A0A421CWB6"/>